<gene>
    <name evidence="2" type="primary">B1068H08.15</name>
</gene>
<reference evidence="3" key="1">
    <citation type="journal article" date="2005" name="Nature">
        <title>The map-based sequence of the rice genome.</title>
        <authorList>
            <consortium name="International rice genome sequencing project (IRGSP)"/>
            <person name="Matsumoto T."/>
            <person name="Wu J."/>
            <person name="Kanamori H."/>
            <person name="Katayose Y."/>
            <person name="Fujisawa M."/>
            <person name="Namiki N."/>
            <person name="Mizuno H."/>
            <person name="Yamamoto K."/>
            <person name="Antonio B.A."/>
            <person name="Baba T."/>
            <person name="Sakata K."/>
            <person name="Nagamura Y."/>
            <person name="Aoki H."/>
            <person name="Arikawa K."/>
            <person name="Arita K."/>
            <person name="Bito T."/>
            <person name="Chiden Y."/>
            <person name="Fujitsuka N."/>
            <person name="Fukunaka R."/>
            <person name="Hamada M."/>
            <person name="Harada C."/>
            <person name="Hayashi A."/>
            <person name="Hijishita S."/>
            <person name="Honda M."/>
            <person name="Hosokawa S."/>
            <person name="Ichikawa Y."/>
            <person name="Idonuma A."/>
            <person name="Iijima M."/>
            <person name="Ikeda M."/>
            <person name="Ikeno M."/>
            <person name="Ito K."/>
            <person name="Ito S."/>
            <person name="Ito T."/>
            <person name="Ito Y."/>
            <person name="Ito Y."/>
            <person name="Iwabuchi A."/>
            <person name="Kamiya K."/>
            <person name="Karasawa W."/>
            <person name="Kurita K."/>
            <person name="Katagiri S."/>
            <person name="Kikuta A."/>
            <person name="Kobayashi H."/>
            <person name="Kobayashi N."/>
            <person name="Machita K."/>
            <person name="Maehara T."/>
            <person name="Masukawa M."/>
            <person name="Mizubayashi T."/>
            <person name="Mukai Y."/>
            <person name="Nagasaki H."/>
            <person name="Nagata Y."/>
            <person name="Naito S."/>
            <person name="Nakashima M."/>
            <person name="Nakama Y."/>
            <person name="Nakamichi Y."/>
            <person name="Nakamura M."/>
            <person name="Meguro A."/>
            <person name="Negishi M."/>
            <person name="Ohta I."/>
            <person name="Ohta T."/>
            <person name="Okamoto M."/>
            <person name="Ono N."/>
            <person name="Saji S."/>
            <person name="Sakaguchi M."/>
            <person name="Sakai K."/>
            <person name="Shibata M."/>
            <person name="Shimokawa T."/>
            <person name="Song J."/>
            <person name="Takazaki Y."/>
            <person name="Terasawa K."/>
            <person name="Tsugane M."/>
            <person name="Tsuji K."/>
            <person name="Ueda S."/>
            <person name="Waki K."/>
            <person name="Yamagata H."/>
            <person name="Yamamoto M."/>
            <person name="Yamamoto S."/>
            <person name="Yamane H."/>
            <person name="Yoshiki S."/>
            <person name="Yoshihara R."/>
            <person name="Yukawa K."/>
            <person name="Zhong H."/>
            <person name="Yano M."/>
            <person name="Yuan Q."/>
            <person name="Ouyang S."/>
            <person name="Liu J."/>
            <person name="Jones K.M."/>
            <person name="Gansberger K."/>
            <person name="Moffat K."/>
            <person name="Hill J."/>
            <person name="Bera J."/>
            <person name="Fadrosh D."/>
            <person name="Jin S."/>
            <person name="Johri S."/>
            <person name="Kim M."/>
            <person name="Overton L."/>
            <person name="Reardon M."/>
            <person name="Tsitrin T."/>
            <person name="Vuong H."/>
            <person name="Weaver B."/>
            <person name="Ciecko A."/>
            <person name="Tallon L."/>
            <person name="Jackson J."/>
            <person name="Pai G."/>
            <person name="Aken S.V."/>
            <person name="Utterback T."/>
            <person name="Reidmuller S."/>
            <person name="Feldblyum T."/>
            <person name="Hsiao J."/>
            <person name="Zismann V."/>
            <person name="Iobst S."/>
            <person name="de Vazeille A.R."/>
            <person name="Buell C.R."/>
            <person name="Ying K."/>
            <person name="Li Y."/>
            <person name="Lu T."/>
            <person name="Huang Y."/>
            <person name="Zhao Q."/>
            <person name="Feng Q."/>
            <person name="Zhang L."/>
            <person name="Zhu J."/>
            <person name="Weng Q."/>
            <person name="Mu J."/>
            <person name="Lu Y."/>
            <person name="Fan D."/>
            <person name="Liu Y."/>
            <person name="Guan J."/>
            <person name="Zhang Y."/>
            <person name="Yu S."/>
            <person name="Liu X."/>
            <person name="Zhang Y."/>
            <person name="Hong G."/>
            <person name="Han B."/>
            <person name="Choisne N."/>
            <person name="Demange N."/>
            <person name="Orjeda G."/>
            <person name="Samain S."/>
            <person name="Cattolico L."/>
            <person name="Pelletier E."/>
            <person name="Couloux A."/>
            <person name="Segurens B."/>
            <person name="Wincker P."/>
            <person name="D'Hont A."/>
            <person name="Scarpelli C."/>
            <person name="Weissenbach J."/>
            <person name="Salanoubat M."/>
            <person name="Quetier F."/>
            <person name="Yu Y."/>
            <person name="Kim H.R."/>
            <person name="Rambo T."/>
            <person name="Currie J."/>
            <person name="Collura K."/>
            <person name="Luo M."/>
            <person name="Yang T."/>
            <person name="Ammiraju J.S.S."/>
            <person name="Engler F."/>
            <person name="Soderlund C."/>
            <person name="Wing R.A."/>
            <person name="Palmer L.E."/>
            <person name="de la Bastide M."/>
            <person name="Spiegel L."/>
            <person name="Nascimento L."/>
            <person name="Zutavern T."/>
            <person name="O'Shaughnessy A."/>
            <person name="Dike S."/>
            <person name="Dedhia N."/>
            <person name="Preston R."/>
            <person name="Balija V."/>
            <person name="McCombie W.R."/>
            <person name="Chow T."/>
            <person name="Chen H."/>
            <person name="Chung M."/>
            <person name="Chen C."/>
            <person name="Shaw J."/>
            <person name="Wu H."/>
            <person name="Hsiao K."/>
            <person name="Chao Y."/>
            <person name="Chu M."/>
            <person name="Cheng C."/>
            <person name="Hour A."/>
            <person name="Lee P."/>
            <person name="Lin S."/>
            <person name="Lin Y."/>
            <person name="Liou J."/>
            <person name="Liu S."/>
            <person name="Hsing Y."/>
            <person name="Raghuvanshi S."/>
            <person name="Mohanty A."/>
            <person name="Bharti A.K."/>
            <person name="Gaur A."/>
            <person name="Gupta V."/>
            <person name="Kumar D."/>
            <person name="Ravi V."/>
            <person name="Vij S."/>
            <person name="Kapur A."/>
            <person name="Khurana P."/>
            <person name="Khurana P."/>
            <person name="Khurana J.P."/>
            <person name="Tyagi A.K."/>
            <person name="Gaikwad K."/>
            <person name="Singh A."/>
            <person name="Dalal V."/>
            <person name="Srivastava S."/>
            <person name="Dixit A."/>
            <person name="Pal A.K."/>
            <person name="Ghazi I.A."/>
            <person name="Yadav M."/>
            <person name="Pandit A."/>
            <person name="Bhargava A."/>
            <person name="Sureshbabu K."/>
            <person name="Batra K."/>
            <person name="Sharma T.R."/>
            <person name="Mohapatra T."/>
            <person name="Singh N.K."/>
            <person name="Messing J."/>
            <person name="Nelson A.B."/>
            <person name="Fuks G."/>
            <person name="Kavchok S."/>
            <person name="Keizer G."/>
            <person name="Linton E."/>
            <person name="Llaca V."/>
            <person name="Song R."/>
            <person name="Tanyolac B."/>
            <person name="Young S."/>
            <person name="Ho-Il K."/>
            <person name="Hahn J.H."/>
            <person name="Sangsakoo G."/>
            <person name="Vanavichit A."/>
            <person name="de Mattos Luiz.A.T."/>
            <person name="Zimmer P.D."/>
            <person name="Malone G."/>
            <person name="Dellagostin O."/>
            <person name="de Oliveira A.C."/>
            <person name="Bevan M."/>
            <person name="Bancroft I."/>
            <person name="Minx P."/>
            <person name="Cordum H."/>
            <person name="Wilson R."/>
            <person name="Cheng Z."/>
            <person name="Jin W."/>
            <person name="Jiang J."/>
            <person name="Leong S.A."/>
            <person name="Iwama H."/>
            <person name="Gojobori T."/>
            <person name="Itoh T."/>
            <person name="Niimura Y."/>
            <person name="Fujii Y."/>
            <person name="Habara T."/>
            <person name="Sakai H."/>
            <person name="Sato Y."/>
            <person name="Wilson G."/>
            <person name="Kumar K."/>
            <person name="McCouch S."/>
            <person name="Juretic N."/>
            <person name="Hoen D."/>
            <person name="Wright S."/>
            <person name="Bruskiewich R."/>
            <person name="Bureau T."/>
            <person name="Miyao A."/>
            <person name="Hirochika H."/>
            <person name="Nishikawa T."/>
            <person name="Kadowaki K."/>
            <person name="Sugiura M."/>
            <person name="Burr B."/>
            <person name="Sasaki T."/>
        </authorList>
    </citation>
    <scope>NUCLEOTIDE SEQUENCE [LARGE SCALE GENOMIC DNA]</scope>
    <source>
        <strain evidence="3">cv. Nipponbare</strain>
    </source>
</reference>
<dbReference type="EMBL" id="AP004810">
    <property type="protein sequence ID" value="BAD54291.1"/>
    <property type="molecule type" value="Genomic_DNA"/>
</dbReference>
<feature type="region of interest" description="Disordered" evidence="1">
    <location>
        <begin position="75"/>
        <end position="187"/>
    </location>
</feature>
<organism evidence="2 3">
    <name type="scientific">Oryza sativa subsp. japonica</name>
    <name type="common">Rice</name>
    <dbReference type="NCBI Taxonomy" id="39947"/>
    <lineage>
        <taxon>Eukaryota</taxon>
        <taxon>Viridiplantae</taxon>
        <taxon>Streptophyta</taxon>
        <taxon>Embryophyta</taxon>
        <taxon>Tracheophyta</taxon>
        <taxon>Spermatophyta</taxon>
        <taxon>Magnoliopsida</taxon>
        <taxon>Liliopsida</taxon>
        <taxon>Poales</taxon>
        <taxon>Poaceae</taxon>
        <taxon>BOP clade</taxon>
        <taxon>Oryzoideae</taxon>
        <taxon>Oryzeae</taxon>
        <taxon>Oryzinae</taxon>
        <taxon>Oryza</taxon>
        <taxon>Oryza sativa</taxon>
    </lineage>
</organism>
<evidence type="ECO:0000313" key="2">
    <source>
        <dbReference type="EMBL" id="BAD54291.1"/>
    </source>
</evidence>
<name>Q5Z6X8_ORYSJ</name>
<feature type="compositionally biased region" description="Basic and acidic residues" evidence="1">
    <location>
        <begin position="166"/>
        <end position="176"/>
    </location>
</feature>
<feature type="compositionally biased region" description="Basic residues" evidence="1">
    <location>
        <begin position="177"/>
        <end position="187"/>
    </location>
</feature>
<accession>Q5Z6X8</accession>
<proteinExistence type="predicted"/>
<feature type="compositionally biased region" description="Basic and acidic residues" evidence="1">
    <location>
        <begin position="84"/>
        <end position="95"/>
    </location>
</feature>
<dbReference type="AlphaFoldDB" id="Q5Z6X8"/>
<evidence type="ECO:0000256" key="1">
    <source>
        <dbReference type="SAM" id="MobiDB-lite"/>
    </source>
</evidence>
<evidence type="ECO:0000313" key="3">
    <source>
        <dbReference type="Proteomes" id="UP000000763"/>
    </source>
</evidence>
<protein>
    <submittedName>
        <fullName evidence="2">Uncharacterized protein</fullName>
    </submittedName>
</protein>
<feature type="region of interest" description="Disordered" evidence="1">
    <location>
        <begin position="16"/>
        <end position="59"/>
    </location>
</feature>
<reference evidence="3" key="2">
    <citation type="journal article" date="2008" name="Nucleic Acids Res.">
        <title>The rice annotation project database (RAP-DB): 2008 update.</title>
        <authorList>
            <consortium name="The rice annotation project (RAP)"/>
        </authorList>
    </citation>
    <scope>GENOME REANNOTATION</scope>
    <source>
        <strain evidence="3">cv. Nipponbare</strain>
    </source>
</reference>
<sequence length="187" mass="19362">MAPMIFGLDEEADAGGLGAADLTTMMTGNTSSWQERRPEEGDSDGVTFQGSSLEEKGGGCWRKKTMVSSLFAGENRLPASFGLREGDAGDKHSEARPSAATARAGSAQLDGEGLPKLEDNDVLDVGVPGAPAGLGRNGGEAGEEEVAAKRMVATPGSEDVPTAGEGRSELRNGSDVKRRRRGGQGER</sequence>
<dbReference type="Proteomes" id="UP000000763">
    <property type="component" value="Chromosome 6"/>
</dbReference>
<feature type="compositionally biased region" description="Polar residues" evidence="1">
    <location>
        <begin position="24"/>
        <end position="33"/>
    </location>
</feature>